<evidence type="ECO:0000256" key="3">
    <source>
        <dbReference type="ARBA" id="ARBA00022692"/>
    </source>
</evidence>
<dbReference type="GO" id="GO:0016020">
    <property type="term" value="C:membrane"/>
    <property type="evidence" value="ECO:0007669"/>
    <property type="project" value="UniProtKB-SubCell"/>
</dbReference>
<keyword evidence="5 6" id="KW-0472">Membrane</keyword>
<evidence type="ECO:0000256" key="6">
    <source>
        <dbReference type="SAM" id="Phobius"/>
    </source>
</evidence>
<organism evidence="8 9">
    <name type="scientific">Candidatus Woesebacteria bacterium GW2011_GWB1_45_5</name>
    <dbReference type="NCBI Taxonomy" id="1618581"/>
    <lineage>
        <taxon>Bacteria</taxon>
        <taxon>Candidatus Woeseibacteriota</taxon>
    </lineage>
</organism>
<dbReference type="EMBL" id="LCLA01000044">
    <property type="protein sequence ID" value="KKU09296.1"/>
    <property type="molecule type" value="Genomic_DNA"/>
</dbReference>
<reference evidence="8 9" key="1">
    <citation type="journal article" date="2015" name="Nature">
        <title>rRNA introns, odd ribosomes, and small enigmatic genomes across a large radiation of phyla.</title>
        <authorList>
            <person name="Brown C.T."/>
            <person name="Hug L.A."/>
            <person name="Thomas B.C."/>
            <person name="Sharon I."/>
            <person name="Castelle C.J."/>
            <person name="Singh A."/>
            <person name="Wilkins M.J."/>
            <person name="Williams K.H."/>
            <person name="Banfield J.F."/>
        </authorList>
    </citation>
    <scope>NUCLEOTIDE SEQUENCE [LARGE SCALE GENOMIC DNA]</scope>
</reference>
<feature type="transmembrane region" description="Helical" evidence="6">
    <location>
        <begin position="100"/>
        <end position="118"/>
    </location>
</feature>
<feature type="transmembrane region" description="Helical" evidence="6">
    <location>
        <begin position="68"/>
        <end position="88"/>
    </location>
</feature>
<evidence type="ECO:0000313" key="8">
    <source>
        <dbReference type="EMBL" id="KKU09296.1"/>
    </source>
</evidence>
<dbReference type="PATRIC" id="fig|1618581.3.peg.678"/>
<evidence type="ECO:0000256" key="1">
    <source>
        <dbReference type="ARBA" id="ARBA00004141"/>
    </source>
</evidence>
<dbReference type="Pfam" id="PF00892">
    <property type="entry name" value="EamA"/>
    <property type="match status" value="2"/>
</dbReference>
<comment type="caution">
    <text evidence="8">The sequence shown here is derived from an EMBL/GenBank/DDBJ whole genome shotgun (WGS) entry which is preliminary data.</text>
</comment>
<feature type="domain" description="EamA" evidence="7">
    <location>
        <begin position="8"/>
        <end position="140"/>
    </location>
</feature>
<feature type="transmembrane region" description="Helical" evidence="6">
    <location>
        <begin position="127"/>
        <end position="145"/>
    </location>
</feature>
<evidence type="ECO:0000313" key="9">
    <source>
        <dbReference type="Proteomes" id="UP000034329"/>
    </source>
</evidence>
<feature type="transmembrane region" description="Helical" evidence="6">
    <location>
        <begin position="219"/>
        <end position="240"/>
    </location>
</feature>
<accession>A0A0G1MLR9</accession>
<dbReference type="AlphaFoldDB" id="A0A0G1MLR9"/>
<dbReference type="PANTHER" id="PTHR32322">
    <property type="entry name" value="INNER MEMBRANE TRANSPORTER"/>
    <property type="match status" value="1"/>
</dbReference>
<name>A0A0G1MLR9_9BACT</name>
<dbReference type="InterPro" id="IPR037185">
    <property type="entry name" value="EmrE-like"/>
</dbReference>
<feature type="transmembrane region" description="Helical" evidence="6">
    <location>
        <begin position="12"/>
        <end position="30"/>
    </location>
</feature>
<keyword evidence="3 6" id="KW-0812">Transmembrane</keyword>
<dbReference type="PANTHER" id="PTHR32322:SF2">
    <property type="entry name" value="EAMA DOMAIN-CONTAINING PROTEIN"/>
    <property type="match status" value="1"/>
</dbReference>
<evidence type="ECO:0000256" key="2">
    <source>
        <dbReference type="ARBA" id="ARBA00007362"/>
    </source>
</evidence>
<protein>
    <recommendedName>
        <fullName evidence="7">EamA domain-containing protein</fullName>
    </recommendedName>
</protein>
<feature type="transmembrane region" description="Helical" evidence="6">
    <location>
        <begin position="151"/>
        <end position="174"/>
    </location>
</feature>
<comment type="similarity">
    <text evidence="2">Belongs to the EamA transporter family.</text>
</comment>
<feature type="transmembrane region" description="Helical" evidence="6">
    <location>
        <begin position="278"/>
        <end position="295"/>
    </location>
</feature>
<dbReference type="InterPro" id="IPR050638">
    <property type="entry name" value="AA-Vitamin_Transporters"/>
</dbReference>
<dbReference type="Proteomes" id="UP000034329">
    <property type="component" value="Unassembled WGS sequence"/>
</dbReference>
<sequence length="302" mass="33185">MNPARNRAYLNLLIVTAIWGVAGPIIKYTLGGFDSLTFLVYRFGLSSMLALVTFAVMRPHFPKDKKVFWNLIAYGFLTSTVSLGFLFFGLENTTVLDMSLITLANPLLIIIAGVMFLNERVTRKEKIGMTIALAGTFLTVIEPLIQNGNGALRLSGNVLILGYLIATAWSAVLAKELLRKDVSPLTMTNVSFIVGFISLLPFALIINSRALLSIPSVPLPYHLGVFYMAFLSGSLAYWLGNKAQKTIEIGEEAIFSYLYPIFSTPLAVIWLGEKITPVFIAGAAVIALGVFIAEMKRKRYNS</sequence>
<gene>
    <name evidence="8" type="ORF">UX13_C0044G0005</name>
</gene>
<feature type="domain" description="EamA" evidence="7">
    <location>
        <begin position="155"/>
        <end position="292"/>
    </location>
</feature>
<evidence type="ECO:0000256" key="4">
    <source>
        <dbReference type="ARBA" id="ARBA00022989"/>
    </source>
</evidence>
<comment type="subcellular location">
    <subcellularLocation>
        <location evidence="1">Membrane</location>
        <topology evidence="1">Multi-pass membrane protein</topology>
    </subcellularLocation>
</comment>
<keyword evidence="4 6" id="KW-1133">Transmembrane helix</keyword>
<feature type="transmembrane region" description="Helical" evidence="6">
    <location>
        <begin position="252"/>
        <end position="272"/>
    </location>
</feature>
<proteinExistence type="inferred from homology"/>
<feature type="transmembrane region" description="Helical" evidence="6">
    <location>
        <begin position="36"/>
        <end position="56"/>
    </location>
</feature>
<evidence type="ECO:0000259" key="7">
    <source>
        <dbReference type="Pfam" id="PF00892"/>
    </source>
</evidence>
<dbReference type="InterPro" id="IPR000620">
    <property type="entry name" value="EamA_dom"/>
</dbReference>
<dbReference type="SUPFAM" id="SSF103481">
    <property type="entry name" value="Multidrug resistance efflux transporter EmrE"/>
    <property type="match status" value="2"/>
</dbReference>
<evidence type="ECO:0000256" key="5">
    <source>
        <dbReference type="ARBA" id="ARBA00023136"/>
    </source>
</evidence>
<feature type="transmembrane region" description="Helical" evidence="6">
    <location>
        <begin position="186"/>
        <end position="207"/>
    </location>
</feature>